<dbReference type="InterPro" id="IPR000014">
    <property type="entry name" value="PAS"/>
</dbReference>
<evidence type="ECO:0000259" key="10">
    <source>
        <dbReference type="PROSITE" id="PS50112"/>
    </source>
</evidence>
<feature type="domain" description="PAS" evidence="10">
    <location>
        <begin position="230"/>
        <end position="287"/>
    </location>
</feature>
<feature type="domain" description="Response regulatory" evidence="9">
    <location>
        <begin position="610"/>
        <end position="727"/>
    </location>
</feature>
<dbReference type="CDD" id="cd00130">
    <property type="entry name" value="PAS"/>
    <property type="match status" value="1"/>
</dbReference>
<keyword evidence="7" id="KW-0472">Membrane</keyword>
<dbReference type="SUPFAM" id="SSF55874">
    <property type="entry name" value="ATPase domain of HSP90 chaperone/DNA topoisomerase II/histidine kinase"/>
    <property type="match status" value="1"/>
</dbReference>
<dbReference type="SMART" id="SM00388">
    <property type="entry name" value="HisKA"/>
    <property type="match status" value="1"/>
</dbReference>
<dbReference type="InterPro" id="IPR013767">
    <property type="entry name" value="PAS_fold"/>
</dbReference>
<dbReference type="InterPro" id="IPR005467">
    <property type="entry name" value="His_kinase_dom"/>
</dbReference>
<dbReference type="PANTHER" id="PTHR43047">
    <property type="entry name" value="TWO-COMPONENT HISTIDINE PROTEIN KINASE"/>
    <property type="match status" value="1"/>
</dbReference>
<dbReference type="PROSITE" id="PS50112">
    <property type="entry name" value="PAS"/>
    <property type="match status" value="1"/>
</dbReference>
<reference evidence="11 12" key="1">
    <citation type="submission" date="2019-06" db="EMBL/GenBank/DDBJ databases">
        <title>Enrichment of Autotrophic Halophilic Microorganisms from Red Sea Brine Pool Using Microbial Electrosynthesis System.</title>
        <authorList>
            <person name="Alqahtani M.F."/>
            <person name="Bajracharya S."/>
            <person name="Katuri K.P."/>
            <person name="Ali M."/>
            <person name="Saikaly P.E."/>
        </authorList>
    </citation>
    <scope>NUCLEOTIDE SEQUENCE [LARGE SCALE GENOMIC DNA]</scope>
    <source>
        <strain evidence="11">MES6</strain>
    </source>
</reference>
<dbReference type="PROSITE" id="PS50110">
    <property type="entry name" value="RESPONSE_REGULATORY"/>
    <property type="match status" value="1"/>
</dbReference>
<dbReference type="SUPFAM" id="SSF47384">
    <property type="entry name" value="Homodimeric domain of signal transducing histidine kinase"/>
    <property type="match status" value="1"/>
</dbReference>
<evidence type="ECO:0000259" key="8">
    <source>
        <dbReference type="PROSITE" id="PS50109"/>
    </source>
</evidence>
<comment type="caution">
    <text evidence="11">The sequence shown here is derived from an EMBL/GenBank/DDBJ whole genome shotgun (WGS) entry which is preliminary data.</text>
</comment>
<dbReference type="InterPro" id="IPR036641">
    <property type="entry name" value="HPT_dom_sf"/>
</dbReference>
<keyword evidence="7" id="KW-1133">Transmembrane helix</keyword>
<dbReference type="Gene3D" id="3.30.565.10">
    <property type="entry name" value="Histidine kinase-like ATPase, C-terminal domain"/>
    <property type="match status" value="1"/>
</dbReference>
<feature type="transmembrane region" description="Helical" evidence="7">
    <location>
        <begin position="191"/>
        <end position="214"/>
    </location>
</feature>
<dbReference type="InterPro" id="IPR036890">
    <property type="entry name" value="HATPase_C_sf"/>
</dbReference>
<keyword evidence="7" id="KW-0812">Transmembrane</keyword>
<dbReference type="CDD" id="cd17546">
    <property type="entry name" value="REC_hyHK_CKI1_RcsC-like"/>
    <property type="match status" value="1"/>
</dbReference>
<evidence type="ECO:0000313" key="12">
    <source>
        <dbReference type="Proteomes" id="UP000483078"/>
    </source>
</evidence>
<dbReference type="CDD" id="cd00082">
    <property type="entry name" value="HisKA"/>
    <property type="match status" value="1"/>
</dbReference>
<evidence type="ECO:0000256" key="5">
    <source>
        <dbReference type="ARBA" id="ARBA00022777"/>
    </source>
</evidence>
<dbReference type="InterPro" id="IPR003594">
    <property type="entry name" value="HATPase_dom"/>
</dbReference>
<organism evidence="11 12">
    <name type="scientific">Sediminimonas qiaohouensis</name>
    <dbReference type="NCBI Taxonomy" id="552061"/>
    <lineage>
        <taxon>Bacteria</taxon>
        <taxon>Pseudomonadati</taxon>
        <taxon>Pseudomonadota</taxon>
        <taxon>Alphaproteobacteria</taxon>
        <taxon>Rhodobacterales</taxon>
        <taxon>Roseobacteraceae</taxon>
        <taxon>Sediminimonas</taxon>
    </lineage>
</organism>
<gene>
    <name evidence="11" type="ORF">FH759_06055</name>
</gene>
<evidence type="ECO:0000259" key="9">
    <source>
        <dbReference type="PROSITE" id="PS50110"/>
    </source>
</evidence>
<keyword evidence="4" id="KW-0808">Transferase</keyword>
<keyword evidence="5" id="KW-0418">Kinase</keyword>
<dbReference type="GO" id="GO:0006355">
    <property type="term" value="P:regulation of DNA-templated transcription"/>
    <property type="evidence" value="ECO:0007669"/>
    <property type="project" value="InterPro"/>
</dbReference>
<dbReference type="Gene3D" id="3.40.50.2300">
    <property type="match status" value="1"/>
</dbReference>
<evidence type="ECO:0000256" key="6">
    <source>
        <dbReference type="PROSITE-ProRule" id="PRU00169"/>
    </source>
</evidence>
<evidence type="ECO:0000256" key="2">
    <source>
        <dbReference type="ARBA" id="ARBA00012438"/>
    </source>
</evidence>
<dbReference type="SUPFAM" id="SSF52172">
    <property type="entry name" value="CheY-like"/>
    <property type="match status" value="1"/>
</dbReference>
<name>A0A7C9HM46_9RHOB</name>
<dbReference type="PRINTS" id="PR00344">
    <property type="entry name" value="BCTRLSENSOR"/>
</dbReference>
<dbReference type="AlphaFoldDB" id="A0A7C9HM46"/>
<dbReference type="InterPro" id="IPR004358">
    <property type="entry name" value="Sig_transdc_His_kin-like_C"/>
</dbReference>
<dbReference type="Proteomes" id="UP000483078">
    <property type="component" value="Unassembled WGS sequence"/>
</dbReference>
<dbReference type="Pfam" id="PF00072">
    <property type="entry name" value="Response_reg"/>
    <property type="match status" value="1"/>
</dbReference>
<dbReference type="CDD" id="cd16922">
    <property type="entry name" value="HATPase_EvgS-ArcB-TorS-like"/>
    <property type="match status" value="1"/>
</dbReference>
<feature type="modified residue" description="4-aspartylphosphate" evidence="6">
    <location>
        <position position="659"/>
    </location>
</feature>
<dbReference type="InterPro" id="IPR003661">
    <property type="entry name" value="HisK_dim/P_dom"/>
</dbReference>
<accession>A0A7C9HM46</accession>
<evidence type="ECO:0000256" key="7">
    <source>
        <dbReference type="SAM" id="Phobius"/>
    </source>
</evidence>
<dbReference type="EMBL" id="VENJ01000006">
    <property type="protein sequence ID" value="MTJ04243.1"/>
    <property type="molecule type" value="Genomic_DNA"/>
</dbReference>
<feature type="domain" description="Histidine kinase" evidence="8">
    <location>
        <begin position="372"/>
        <end position="590"/>
    </location>
</feature>
<sequence length="848" mass="91988">MRGAQGVGARMSTLKKRVPRRYWRHVQLVLFALVAAASVALAVQLLFRVDDRLEDLSTSRTDNVQWTIAQLEVEFLELQAQLGTARRTGAADLEELRQRFDIFYSRVETMMQSPVYSDLVPRDAPAFRSLSTAIDAMIPLMDGPDEALMQALPAIDARLSELRPILRRASAHGVTEAAARTQATRTEMHGLLVNLSLVMGLLLVSLASLAWLFWRQSRVNLARARVNRQISARLSTIIATSLDAIIVTDPDGRVIEMNEAAERMFGTTQGAVRGTALHDMVRPADDEGEAPPLLPPAQTAGQPARRQLVARHADGHSFDVEMTVGVPRHADGAIRACFLRDISQRLESEASLREARDRAQAGARAKAQFLAVMSHEMRTPLNGVLGALDLLKHTALDADQRHYAQILESSAQVLLGHVNDVLDVAQIEAGRIDLAPANFALDDLLAELVRDMTPAARRAGNRIILNRTPEPLGEIHADRHRLRQILTNLISNAVKFTRDGTITLDVSIPLARSEVVFELSDTGVGIAPERLNQIFDDFARIQTPGFDHVEGTGLGLGIVKRLAQAMNARVGVESLPGEGSMFRLRLPLSPLPAQVATAPATPPEHAPPMDILIVEDNAINRFVLRRQLEAEGHHVQEAEDGRAGIDAAMAARFDAILMDLSMPGMDGLQATREIRASGGPSSDVRIVVVTAHMIEIGDEACHAAGVDAIITKPVQRADLLHGLYGATDRPAPQPQDAPASILDTAVIDSLRTILSPDRVQDLLVRFRDEGDALLHERQVLEGLDAARAAHLAHRLAGGAATLGARALHQALEQAVARLAADESAVAAAALEDARQLWPETVAALDRAA</sequence>
<dbReference type="SUPFAM" id="SSF47226">
    <property type="entry name" value="Histidine-containing phosphotransfer domain, HPT domain"/>
    <property type="match status" value="1"/>
</dbReference>
<evidence type="ECO:0000313" key="11">
    <source>
        <dbReference type="EMBL" id="MTJ04243.1"/>
    </source>
</evidence>
<dbReference type="Gene3D" id="1.20.120.160">
    <property type="entry name" value="HPT domain"/>
    <property type="match status" value="1"/>
</dbReference>
<dbReference type="Gene3D" id="1.10.287.130">
    <property type="match status" value="1"/>
</dbReference>
<dbReference type="InterPro" id="IPR011006">
    <property type="entry name" value="CheY-like_superfamily"/>
</dbReference>
<dbReference type="SMART" id="SM00448">
    <property type="entry name" value="REC"/>
    <property type="match status" value="1"/>
</dbReference>
<dbReference type="Pfam" id="PF00512">
    <property type="entry name" value="HisKA"/>
    <property type="match status" value="1"/>
</dbReference>
<dbReference type="Pfam" id="PF02518">
    <property type="entry name" value="HATPase_c"/>
    <property type="match status" value="1"/>
</dbReference>
<evidence type="ECO:0000256" key="3">
    <source>
        <dbReference type="ARBA" id="ARBA00022553"/>
    </source>
</evidence>
<evidence type="ECO:0000256" key="1">
    <source>
        <dbReference type="ARBA" id="ARBA00000085"/>
    </source>
</evidence>
<dbReference type="Gene3D" id="3.30.450.20">
    <property type="entry name" value="PAS domain"/>
    <property type="match status" value="1"/>
</dbReference>
<dbReference type="PROSITE" id="PS50109">
    <property type="entry name" value="HIS_KIN"/>
    <property type="match status" value="1"/>
</dbReference>
<dbReference type="NCBIfam" id="TIGR00229">
    <property type="entry name" value="sensory_box"/>
    <property type="match status" value="1"/>
</dbReference>
<dbReference type="GO" id="GO:0000155">
    <property type="term" value="F:phosphorelay sensor kinase activity"/>
    <property type="evidence" value="ECO:0007669"/>
    <property type="project" value="InterPro"/>
</dbReference>
<dbReference type="PANTHER" id="PTHR43047:SF64">
    <property type="entry name" value="HISTIDINE KINASE CONTAINING CHEY-HOMOLOGOUS RECEIVER DOMAIN AND PAS DOMAIN-RELATED"/>
    <property type="match status" value="1"/>
</dbReference>
<dbReference type="InterPro" id="IPR001789">
    <property type="entry name" value="Sig_transdc_resp-reg_receiver"/>
</dbReference>
<dbReference type="Pfam" id="PF00989">
    <property type="entry name" value="PAS"/>
    <property type="match status" value="1"/>
</dbReference>
<dbReference type="EC" id="2.7.13.3" evidence="2"/>
<dbReference type="InterPro" id="IPR035965">
    <property type="entry name" value="PAS-like_dom_sf"/>
</dbReference>
<protein>
    <recommendedName>
        <fullName evidence="2">histidine kinase</fullName>
        <ecNumber evidence="2">2.7.13.3</ecNumber>
    </recommendedName>
</protein>
<comment type="catalytic activity">
    <reaction evidence="1">
        <text>ATP + protein L-histidine = ADP + protein N-phospho-L-histidine.</text>
        <dbReference type="EC" id="2.7.13.3"/>
    </reaction>
</comment>
<dbReference type="SMART" id="SM00387">
    <property type="entry name" value="HATPase_c"/>
    <property type="match status" value="1"/>
</dbReference>
<dbReference type="SMART" id="SM00091">
    <property type="entry name" value="PAS"/>
    <property type="match status" value="1"/>
</dbReference>
<evidence type="ECO:0000256" key="4">
    <source>
        <dbReference type="ARBA" id="ARBA00022679"/>
    </source>
</evidence>
<dbReference type="SUPFAM" id="SSF55785">
    <property type="entry name" value="PYP-like sensor domain (PAS domain)"/>
    <property type="match status" value="1"/>
</dbReference>
<dbReference type="InterPro" id="IPR036097">
    <property type="entry name" value="HisK_dim/P_sf"/>
</dbReference>
<keyword evidence="3 6" id="KW-0597">Phosphoprotein</keyword>
<proteinExistence type="predicted"/>